<accession>A0ABQ9XT42</accession>
<feature type="compositionally biased region" description="Polar residues" evidence="1">
    <location>
        <begin position="249"/>
        <end position="258"/>
    </location>
</feature>
<feature type="compositionally biased region" description="Polar residues" evidence="1">
    <location>
        <begin position="387"/>
        <end position="403"/>
    </location>
</feature>
<organism evidence="2 3">
    <name type="scientific">Blattamonas nauphoetae</name>
    <dbReference type="NCBI Taxonomy" id="2049346"/>
    <lineage>
        <taxon>Eukaryota</taxon>
        <taxon>Metamonada</taxon>
        <taxon>Preaxostyla</taxon>
        <taxon>Oxymonadida</taxon>
        <taxon>Blattamonas</taxon>
    </lineage>
</organism>
<evidence type="ECO:0000313" key="2">
    <source>
        <dbReference type="EMBL" id="KAK2954625.1"/>
    </source>
</evidence>
<feature type="region of interest" description="Disordered" evidence="1">
    <location>
        <begin position="46"/>
        <end position="74"/>
    </location>
</feature>
<evidence type="ECO:0000313" key="3">
    <source>
        <dbReference type="Proteomes" id="UP001281761"/>
    </source>
</evidence>
<name>A0ABQ9XT42_9EUKA</name>
<reference evidence="2 3" key="1">
    <citation type="journal article" date="2022" name="bioRxiv">
        <title>Genomics of Preaxostyla Flagellates Illuminates Evolutionary Transitions and the Path Towards Mitochondrial Loss.</title>
        <authorList>
            <person name="Novak L.V.F."/>
            <person name="Treitli S.C."/>
            <person name="Pyrih J."/>
            <person name="Halakuc P."/>
            <person name="Pipaliya S.V."/>
            <person name="Vacek V."/>
            <person name="Brzon O."/>
            <person name="Soukal P."/>
            <person name="Eme L."/>
            <person name="Dacks J.B."/>
            <person name="Karnkowska A."/>
            <person name="Elias M."/>
            <person name="Hampl V."/>
        </authorList>
    </citation>
    <scope>NUCLEOTIDE SEQUENCE [LARGE SCALE GENOMIC DNA]</scope>
    <source>
        <strain evidence="2">NAU3</strain>
        <tissue evidence="2">Gut</tissue>
    </source>
</reference>
<keyword evidence="3" id="KW-1185">Reference proteome</keyword>
<gene>
    <name evidence="2" type="ORF">BLNAU_10476</name>
</gene>
<dbReference type="InterPro" id="IPR051425">
    <property type="entry name" value="Formin_Homology"/>
</dbReference>
<dbReference type="PANTHER" id="PTHR45725">
    <property type="entry name" value="FORMIN HOMOLOGY 2 FAMILY MEMBER"/>
    <property type="match status" value="1"/>
</dbReference>
<feature type="compositionally biased region" description="Pro residues" evidence="1">
    <location>
        <begin position="263"/>
        <end position="368"/>
    </location>
</feature>
<evidence type="ECO:0000256" key="1">
    <source>
        <dbReference type="SAM" id="MobiDB-lite"/>
    </source>
</evidence>
<dbReference type="Proteomes" id="UP001281761">
    <property type="component" value="Unassembled WGS sequence"/>
</dbReference>
<comment type="caution">
    <text evidence="2">The sequence shown here is derived from an EMBL/GenBank/DDBJ whole genome shotgun (WGS) entry which is preliminary data.</text>
</comment>
<dbReference type="PRINTS" id="PR01217">
    <property type="entry name" value="PRICHEXTENSN"/>
</dbReference>
<feature type="compositionally biased region" description="Polar residues" evidence="1">
    <location>
        <begin position="61"/>
        <end position="70"/>
    </location>
</feature>
<feature type="region of interest" description="Disordered" evidence="1">
    <location>
        <begin position="249"/>
        <end position="430"/>
    </location>
</feature>
<protein>
    <submittedName>
        <fullName evidence="2">Uncharacterized protein</fullName>
    </submittedName>
</protein>
<sequence>MVNSLLLLTPQHCPTSRLSIKPAPFVPLPDSDAKTGGQIWFPPPSTPTHFASRTNSKETRPQNQCQSPSLSAAKADFSVPNSPTLILTPSQLPPAPLSLPMAANRERKRTRFIQSSTDTALSQFEQVFVGRSHKHYGVYALGKETMAVLRHEKEDLEKSQAGHKPDKHEHSGFVNSPLINQEITTIEDRSNPTRSHSHNSLGRRRSEMRLKQTAVERPPPPKPETIQLGWTELDETVKFVGRVTNTKYSSTITNYPSGLTTPLPTPSQPPTTPLPTPSQPPTTPLPTPSQPPTTPLPTPSQPPTTPLPTPSQPPTTPLPTPSQPPTTPLPTPSQPPTTPLPTPSQPPTTPLPTPPNHPPHRSPLPPNHPPHRSHSLPTTHHTAPHSLPTTHHTAPHSLPTTHHTAPHSLPAAHHSNPTRRTPPPAPNEWSDIIAECGRTDSRNRWRDIVHVDETPRFRPHDTLSHLHHHHQPSDEINTPIVSHDSSLHTFHTIDEDDRHSNATNTRLEHKHRFMSHSSAIFPNDRIQSMVSFGASRKNSFRSVPAEDEWESVEEGVDLLVYAGLTPGLSVQGLVGVLISPLFSSPYPVTLINLNTHTVVNTLPKNTATPNLEQNQHQLFLSFIRSFDATAANHLLSLDAAQPETLRESDLTSLSTSENERVDLFFTCPQPRLISLSQTPTPSGSPTHFLLTSRPLVHNVLEAALQHLPPPTTPSQSNTCPYSTQTSPDPARIGLSRPAGHQDVPCLIFCLLLIVRNRSSGGVSKPKAIRMVNVFDPAFPFLSFVERHESVLGSAGPDRAQLGKRVSSLYRFVVRAWHSEEEATILLKGGTKNGKWGG</sequence>
<feature type="region of interest" description="Disordered" evidence="1">
    <location>
        <begin position="183"/>
        <end position="229"/>
    </location>
</feature>
<dbReference type="PANTHER" id="PTHR45725:SF1">
    <property type="entry name" value="DISHEVELLED ASSOCIATED ACTIVATOR OF MORPHOGENESIS, ISOFORM D"/>
    <property type="match status" value="1"/>
</dbReference>
<proteinExistence type="predicted"/>
<dbReference type="EMBL" id="JARBJD010000076">
    <property type="protein sequence ID" value="KAK2954625.1"/>
    <property type="molecule type" value="Genomic_DNA"/>
</dbReference>